<feature type="domain" description="N-acetyltransferase" evidence="1">
    <location>
        <begin position="3"/>
        <end position="174"/>
    </location>
</feature>
<dbReference type="PANTHER" id="PTHR43305">
    <property type="entry name" value="FAMILY N-ACETYLTRANSFERASE, PUTATIVE (AFU_ORTHOLOGUE AFUA_2G01380)-RELATED"/>
    <property type="match status" value="1"/>
</dbReference>
<dbReference type="CDD" id="cd04301">
    <property type="entry name" value="NAT_SF"/>
    <property type="match status" value="1"/>
</dbReference>
<reference evidence="2" key="2">
    <citation type="journal article" date="2023" name="IMA Fungus">
        <title>Comparative genomic study of the Penicillium genus elucidates a diverse pangenome and 15 lateral gene transfer events.</title>
        <authorList>
            <person name="Petersen C."/>
            <person name="Sorensen T."/>
            <person name="Nielsen M.R."/>
            <person name="Sondergaard T.E."/>
            <person name="Sorensen J.L."/>
            <person name="Fitzpatrick D.A."/>
            <person name="Frisvad J.C."/>
            <person name="Nielsen K.L."/>
        </authorList>
    </citation>
    <scope>NUCLEOTIDE SEQUENCE</scope>
    <source>
        <strain evidence="2">IBT 21917</strain>
    </source>
</reference>
<dbReference type="EMBL" id="JAPQKO010000005">
    <property type="protein sequence ID" value="KAJ5161415.1"/>
    <property type="molecule type" value="Genomic_DNA"/>
</dbReference>
<dbReference type="SUPFAM" id="SSF55729">
    <property type="entry name" value="Acyl-CoA N-acyltransferases (Nat)"/>
    <property type="match status" value="1"/>
</dbReference>
<dbReference type="OrthoDB" id="41532at2759"/>
<dbReference type="Pfam" id="PF00583">
    <property type="entry name" value="Acetyltransf_1"/>
    <property type="match status" value="1"/>
</dbReference>
<dbReference type="AlphaFoldDB" id="A0A9W9I249"/>
<sequence length="180" mass="20060">MSICIEEARFPADADAIHILFRDYAASLRIDLSFQNFQHELDSLPGRYSGSQGGALLIAHSSPRAYSDLSSVLNSSTERPSALGCVALRQNYDGWAEMKRLYVIDRARGERLGARLVESILAQARALGYRGVRLDTLSHMTAAQALYRKYGFIEIAPYYDSPIEGTVFMSVEFSNGRIEK</sequence>
<dbReference type="PROSITE" id="PS51186">
    <property type="entry name" value="GNAT"/>
    <property type="match status" value="1"/>
</dbReference>
<evidence type="ECO:0000313" key="3">
    <source>
        <dbReference type="Proteomes" id="UP001146351"/>
    </source>
</evidence>
<dbReference type="PANTHER" id="PTHR43305:SF1">
    <property type="entry name" value="FAMILY N-ACETYLTRANSFERASE, PUTATIVE (AFU_ORTHOLOGUE AFUA_2G01380)-RELATED"/>
    <property type="match status" value="1"/>
</dbReference>
<accession>A0A9W9I249</accession>
<evidence type="ECO:0000313" key="2">
    <source>
        <dbReference type="EMBL" id="KAJ5161415.1"/>
    </source>
</evidence>
<dbReference type="InterPro" id="IPR000182">
    <property type="entry name" value="GNAT_dom"/>
</dbReference>
<dbReference type="Proteomes" id="UP001146351">
    <property type="component" value="Unassembled WGS sequence"/>
</dbReference>
<proteinExistence type="predicted"/>
<reference evidence="2" key="1">
    <citation type="submission" date="2022-11" db="EMBL/GenBank/DDBJ databases">
        <authorList>
            <person name="Petersen C."/>
        </authorList>
    </citation>
    <scope>NUCLEOTIDE SEQUENCE</scope>
    <source>
        <strain evidence="2">IBT 21917</strain>
    </source>
</reference>
<dbReference type="GO" id="GO:0016747">
    <property type="term" value="F:acyltransferase activity, transferring groups other than amino-acyl groups"/>
    <property type="evidence" value="ECO:0007669"/>
    <property type="project" value="InterPro"/>
</dbReference>
<dbReference type="InterPro" id="IPR052777">
    <property type="entry name" value="Acetyltransferase_Enz"/>
</dbReference>
<comment type="caution">
    <text evidence="2">The sequence shown here is derived from an EMBL/GenBank/DDBJ whole genome shotgun (WGS) entry which is preliminary data.</text>
</comment>
<name>A0A9W9I249_9EURO</name>
<gene>
    <name evidence="2" type="ORF">N7492_006807</name>
</gene>
<evidence type="ECO:0000259" key="1">
    <source>
        <dbReference type="PROSITE" id="PS51186"/>
    </source>
</evidence>
<keyword evidence="3" id="KW-1185">Reference proteome</keyword>
<protein>
    <recommendedName>
        <fullName evidence="1">N-acetyltransferase domain-containing protein</fullName>
    </recommendedName>
</protein>
<organism evidence="2 3">
    <name type="scientific">Penicillium capsulatum</name>
    <dbReference type="NCBI Taxonomy" id="69766"/>
    <lineage>
        <taxon>Eukaryota</taxon>
        <taxon>Fungi</taxon>
        <taxon>Dikarya</taxon>
        <taxon>Ascomycota</taxon>
        <taxon>Pezizomycotina</taxon>
        <taxon>Eurotiomycetes</taxon>
        <taxon>Eurotiomycetidae</taxon>
        <taxon>Eurotiales</taxon>
        <taxon>Aspergillaceae</taxon>
        <taxon>Penicillium</taxon>
    </lineage>
</organism>
<dbReference type="Gene3D" id="3.40.630.30">
    <property type="match status" value="1"/>
</dbReference>
<dbReference type="InterPro" id="IPR016181">
    <property type="entry name" value="Acyl_CoA_acyltransferase"/>
</dbReference>